<sequence length="147" mass="17104">MGKRRQRRNQERMEMSYEAWGEPDDSPFDAAAEAGWINPEDTSKAIIDVMNERDRQWNEEGFTGEHDDAVNAGGQLVQAAEAYLAHNNLPEKERARVVSWSFWPWDPAWWKPKDRRKDLVRAAALIVAEIERIDRVEKRAQQQGERA</sequence>
<evidence type="ECO:0000256" key="1">
    <source>
        <dbReference type="SAM" id="MobiDB-lite"/>
    </source>
</evidence>
<feature type="region of interest" description="Disordered" evidence="1">
    <location>
        <begin position="1"/>
        <end position="31"/>
    </location>
</feature>
<dbReference type="Proteomes" id="UP000016944">
    <property type="component" value="Chromosome I"/>
</dbReference>
<evidence type="ECO:0000313" key="3">
    <source>
        <dbReference type="Proteomes" id="UP000016944"/>
    </source>
</evidence>
<protein>
    <submittedName>
        <fullName evidence="2">Uncharacterized protein</fullName>
    </submittedName>
</protein>
<organism evidence="2 3">
    <name type="scientific">Agrobacterium pusense</name>
    <dbReference type="NCBI Taxonomy" id="648995"/>
    <lineage>
        <taxon>Bacteria</taxon>
        <taxon>Pseudomonadati</taxon>
        <taxon>Pseudomonadota</taxon>
        <taxon>Alphaproteobacteria</taxon>
        <taxon>Hyphomicrobiales</taxon>
        <taxon>Rhizobiaceae</taxon>
        <taxon>Rhizobium/Agrobacterium group</taxon>
        <taxon>Agrobacterium</taxon>
    </lineage>
</organism>
<dbReference type="HOGENOM" id="CLU_138455_1_0_5"/>
<reference evidence="2 3" key="1">
    <citation type="journal article" date="2013" name="Genome Announc.">
        <title>Complete Genome Sequence of the Sesbania Symbiont and Rice Growth-Promoting Endophyte Rhizobium sp. Strain IRBG74.</title>
        <authorList>
            <person name="Crook M.B."/>
            <person name="Mitra S."/>
            <person name="Ane J.M."/>
            <person name="Sadowsky M.J."/>
            <person name="Gyaneshwar P."/>
        </authorList>
    </citation>
    <scope>NUCLEOTIDE SEQUENCE [LARGE SCALE GENOMIC DNA]</scope>
    <source>
        <strain evidence="2 3">IRBG74</strain>
    </source>
</reference>
<proteinExistence type="predicted"/>
<dbReference type="EMBL" id="HG518322">
    <property type="protein sequence ID" value="CDI08685.1"/>
    <property type="molecule type" value="Genomic_DNA"/>
</dbReference>
<dbReference type="KEGG" id="rir:BN877_I1789"/>
<name>U4Q4P7_9HYPH</name>
<dbReference type="PATRIC" id="fig|424182.3.peg.1772"/>
<gene>
    <name evidence="2" type="ORF">BN877_I1789</name>
</gene>
<accession>U4Q4P7</accession>
<evidence type="ECO:0000313" key="2">
    <source>
        <dbReference type="EMBL" id="CDI08685.1"/>
    </source>
</evidence>
<dbReference type="AlphaFoldDB" id="U4Q4P7"/>